<gene>
    <name evidence="1" type="ORF">DM43_5979</name>
</gene>
<name>A0AA88ZB57_BURCE</name>
<protein>
    <submittedName>
        <fullName evidence="1">Uncharacterized protein</fullName>
    </submittedName>
</protein>
<dbReference type="EMBL" id="JPGD01000002">
    <property type="protein sequence ID" value="KGC08159.1"/>
    <property type="molecule type" value="Genomic_DNA"/>
</dbReference>
<organism evidence="1 2">
    <name type="scientific">Burkholderia cepacia</name>
    <name type="common">Pseudomonas cepacia</name>
    <dbReference type="NCBI Taxonomy" id="292"/>
    <lineage>
        <taxon>Bacteria</taxon>
        <taxon>Pseudomonadati</taxon>
        <taxon>Pseudomonadota</taxon>
        <taxon>Betaproteobacteria</taxon>
        <taxon>Burkholderiales</taxon>
        <taxon>Burkholderiaceae</taxon>
        <taxon>Burkholderia</taxon>
        <taxon>Burkholderia cepacia complex</taxon>
    </lineage>
</organism>
<sequence length="262" mass="29302">MHRETNLQVENEETIEAQSARTPKRCWTESNSAFSFACTDSIDGASARVTAVSRVCIRTASFPRFAASPVFPFRDRPWTMRSPAQALRAYPVGVRERRPLHSAFADRAVGKIGRQFSYKHNAEEGVRLDEQRSAVDRGRRGGGRRSFVIGCATGRRGSPEPSCGLYARPGDRCARTRIRIVMSRRFSDVSSRAYRAASGRYGGRFRHRCARTGFPRDPAFIRLLHPDDIAAAHRDGRMTVSAGMRRMGAASRENEHGRGWIG</sequence>
<reference evidence="1 2" key="1">
    <citation type="submission" date="2014-06" db="EMBL/GenBank/DDBJ databases">
        <authorList>
            <person name="Bishop-Lilly K.A."/>
            <person name="Broomall S.M."/>
            <person name="Chain P.S."/>
            <person name="Chertkov O."/>
            <person name="Coyne S.R."/>
            <person name="Daligault H.E."/>
            <person name="Davenport K.W."/>
            <person name="Erkkila T."/>
            <person name="Frey K.G."/>
            <person name="Gibbons H.S."/>
            <person name="Gu W."/>
            <person name="Jaissle J."/>
            <person name="Johnson S.L."/>
            <person name="Koroleva G.I."/>
            <person name="Ladner J.T."/>
            <person name="Lo C.-C."/>
            <person name="Minogue T.D."/>
            <person name="Munk C."/>
            <person name="Palacios G.F."/>
            <person name="Redden C.L."/>
            <person name="Rosenzweig C.N."/>
            <person name="Scholz M.B."/>
            <person name="Teshima H."/>
            <person name="Xu Y."/>
        </authorList>
    </citation>
    <scope>NUCLEOTIDE SEQUENCE [LARGE SCALE GENOMIC DNA]</scope>
    <source>
        <strain evidence="1 2">DWS 37UF10B-2</strain>
    </source>
</reference>
<proteinExistence type="predicted"/>
<dbReference type="Proteomes" id="UP000029575">
    <property type="component" value="Unassembled WGS sequence"/>
</dbReference>
<dbReference type="AlphaFoldDB" id="A0AA88ZB57"/>
<accession>A0AA88ZB57</accession>
<evidence type="ECO:0000313" key="2">
    <source>
        <dbReference type="Proteomes" id="UP000029575"/>
    </source>
</evidence>
<evidence type="ECO:0000313" key="1">
    <source>
        <dbReference type="EMBL" id="KGC08159.1"/>
    </source>
</evidence>
<comment type="caution">
    <text evidence="1">The sequence shown here is derived from an EMBL/GenBank/DDBJ whole genome shotgun (WGS) entry which is preliminary data.</text>
</comment>